<feature type="coiled-coil region" evidence="1">
    <location>
        <begin position="317"/>
        <end position="347"/>
    </location>
</feature>
<dbReference type="EMBL" id="JYDL01000117">
    <property type="protein sequence ID" value="KRX15995.1"/>
    <property type="molecule type" value="Genomic_DNA"/>
</dbReference>
<keyword evidence="2" id="KW-0812">Transmembrane</keyword>
<reference evidence="3 4" key="1">
    <citation type="submission" date="2015-01" db="EMBL/GenBank/DDBJ databases">
        <title>Evolution of Trichinella species and genotypes.</title>
        <authorList>
            <person name="Korhonen P.K."/>
            <person name="Edoardo P."/>
            <person name="Giuseppe L.R."/>
            <person name="Gasser R.B."/>
        </authorList>
    </citation>
    <scope>NUCLEOTIDE SEQUENCE [LARGE SCALE GENOMIC DNA]</scope>
    <source>
        <strain evidence="3">ISS37</strain>
    </source>
</reference>
<evidence type="ECO:0000256" key="1">
    <source>
        <dbReference type="SAM" id="Coils"/>
    </source>
</evidence>
<evidence type="ECO:0000256" key="2">
    <source>
        <dbReference type="SAM" id="Phobius"/>
    </source>
</evidence>
<evidence type="ECO:0000313" key="3">
    <source>
        <dbReference type="EMBL" id="KRX15995.1"/>
    </source>
</evidence>
<name>A0A0V0RNG7_9BILA</name>
<organism evidence="3 4">
    <name type="scientific">Trichinella nelsoni</name>
    <dbReference type="NCBI Taxonomy" id="6336"/>
    <lineage>
        <taxon>Eukaryota</taxon>
        <taxon>Metazoa</taxon>
        <taxon>Ecdysozoa</taxon>
        <taxon>Nematoda</taxon>
        <taxon>Enoplea</taxon>
        <taxon>Dorylaimia</taxon>
        <taxon>Trichinellida</taxon>
        <taxon>Trichinellidae</taxon>
        <taxon>Trichinella</taxon>
    </lineage>
</organism>
<keyword evidence="1" id="KW-0175">Coiled coil</keyword>
<comment type="caution">
    <text evidence="3">The sequence shown here is derived from an EMBL/GenBank/DDBJ whole genome shotgun (WGS) entry which is preliminary data.</text>
</comment>
<keyword evidence="4" id="KW-1185">Reference proteome</keyword>
<feature type="transmembrane region" description="Helical" evidence="2">
    <location>
        <begin position="40"/>
        <end position="58"/>
    </location>
</feature>
<dbReference type="AlphaFoldDB" id="A0A0V0RNG7"/>
<evidence type="ECO:0000313" key="4">
    <source>
        <dbReference type="Proteomes" id="UP000054630"/>
    </source>
</evidence>
<dbReference type="Proteomes" id="UP000054630">
    <property type="component" value="Unassembled WGS sequence"/>
</dbReference>
<protein>
    <submittedName>
        <fullName evidence="3">Uncharacterized protein</fullName>
    </submittedName>
</protein>
<keyword evidence="2" id="KW-0472">Membrane</keyword>
<dbReference type="OrthoDB" id="5917066at2759"/>
<keyword evidence="2" id="KW-1133">Transmembrane helix</keyword>
<feature type="transmembrane region" description="Helical" evidence="2">
    <location>
        <begin position="115"/>
        <end position="131"/>
    </location>
</feature>
<gene>
    <name evidence="3" type="ORF">T07_13592</name>
</gene>
<sequence length="480" mass="53063">MKNTSQGRRRAKCRRREKKLGLCRPVPGECIRKCFGPDRFILVIIKAGFLFIFQTLAIRCLSLDTNKLFGCFSSALLLFPSHSFIHSFIHLFILCCQLFPFAINSSTYTQIHRHLHCSNTIIIIIIIMLVSDTCRTAAMPTTAPSTLGSTLEEKTRRILGWTDQYTPTIGGDYYASITSRAEKGRKHRRWNTPNSYYCPYQPRTARTVDHSIPVGAQLTPPPSPVVVQNGTTVYGPCSGAFQLPTGHATNAQQDLIAYSPLSPSNSANGAAFEFPTPPPTVINEDAVKSPRSAAAVFELLRKKMPNLSKEPNRFRTLVDMVASVIELESQLNQLKEETRKMNGMLNNCKACWPLATDVSFEQPGKVEEPALNVVCKVEDSQFLPTETDVPDDLVGIDVTAFRSLVKENCFASPVSVESVAVSDSFLPDDSPEFDLASGQDLPTVFGFSMDTLNTANSALNADPHFAFYDDSLNVMVPSFI</sequence>
<accession>A0A0V0RNG7</accession>
<proteinExistence type="predicted"/>
<feature type="transmembrane region" description="Helical" evidence="2">
    <location>
        <begin position="84"/>
        <end position="103"/>
    </location>
</feature>